<evidence type="ECO:0000259" key="8">
    <source>
        <dbReference type="Pfam" id="PF01694"/>
    </source>
</evidence>
<evidence type="ECO:0000256" key="3">
    <source>
        <dbReference type="ARBA" id="ARBA00022519"/>
    </source>
</evidence>
<dbReference type="AlphaFoldDB" id="W9V187"/>
<keyword evidence="4 7" id="KW-0812">Transmembrane</keyword>
<comment type="subcellular location">
    <subcellularLocation>
        <location evidence="1">Membrane</location>
        <topology evidence="1">Multi-pass membrane protein</topology>
    </subcellularLocation>
</comment>
<dbReference type="PANTHER" id="PTHR43066">
    <property type="entry name" value="RHOMBOID-RELATED PROTEIN"/>
    <property type="match status" value="1"/>
</dbReference>
<dbReference type="GO" id="GO:0006508">
    <property type="term" value="P:proteolysis"/>
    <property type="evidence" value="ECO:0007669"/>
    <property type="project" value="UniProtKB-KW"/>
</dbReference>
<dbReference type="PATRIC" id="fig|1229521.3.peg.453"/>
<comment type="caution">
    <text evidence="9">The sequence shown here is derived from an EMBL/GenBank/DDBJ whole genome shotgun (WGS) entry which is preliminary data.</text>
</comment>
<keyword evidence="3" id="KW-0997">Cell inner membrane</keyword>
<feature type="transmembrane region" description="Helical" evidence="7">
    <location>
        <begin position="173"/>
        <end position="196"/>
    </location>
</feature>
<reference evidence="9 10" key="2">
    <citation type="journal article" date="2015" name="Syst. Appl. Microbiol.">
        <title>Nitrincola nitratireducens sp. nov. isolated from a haloalkaline crater lake.</title>
        <authorList>
            <person name="Singh A."/>
            <person name="Vaidya B."/>
            <person name="Tanuku N.R."/>
            <person name="Pinnaka A.K."/>
        </authorList>
    </citation>
    <scope>NUCLEOTIDE SEQUENCE [LARGE SCALE GENOMIC DNA]</scope>
    <source>
        <strain evidence="9 10">AK23</strain>
    </source>
</reference>
<evidence type="ECO:0000256" key="1">
    <source>
        <dbReference type="ARBA" id="ARBA00004141"/>
    </source>
</evidence>
<sequence>MTWRRYWMTLILLGLSIFISMLVGFGDNRGMMRLLTFSDFSSVGAQISYYNLKGVVASGEWWRFFTPMFMHFSMLHLVFNLLWIWVVGTRIEQSQGPVWLLMIVLIAGGLSNLAQFLVSGPLFGGMSGVVYAVLGYAWLWDRMRFRPGFYLPPGLMGFMVVWLLLGYTGLLGLIGFGAIANTAHLVGLLVGLLLVLPGHLLRRYFA</sequence>
<proteinExistence type="predicted"/>
<keyword evidence="5 7" id="KW-1133">Transmembrane helix</keyword>
<dbReference type="EC" id="3.4.21.105" evidence="9"/>
<feature type="transmembrane region" description="Helical" evidence="7">
    <location>
        <begin position="6"/>
        <end position="25"/>
    </location>
</feature>
<evidence type="ECO:0000256" key="6">
    <source>
        <dbReference type="ARBA" id="ARBA00023136"/>
    </source>
</evidence>
<dbReference type="GO" id="GO:0016020">
    <property type="term" value="C:membrane"/>
    <property type="evidence" value="ECO:0007669"/>
    <property type="project" value="UniProtKB-SubCell"/>
</dbReference>
<keyword evidence="2" id="KW-1003">Cell membrane</keyword>
<keyword evidence="10" id="KW-1185">Reference proteome</keyword>
<dbReference type="OrthoDB" id="9778341at2"/>
<evidence type="ECO:0000256" key="7">
    <source>
        <dbReference type="SAM" id="Phobius"/>
    </source>
</evidence>
<evidence type="ECO:0000256" key="4">
    <source>
        <dbReference type="ARBA" id="ARBA00022692"/>
    </source>
</evidence>
<feature type="domain" description="Peptidase S54 rhomboid" evidence="8">
    <location>
        <begin position="59"/>
        <end position="196"/>
    </location>
</feature>
<feature type="transmembrane region" description="Helical" evidence="7">
    <location>
        <begin position="98"/>
        <end position="116"/>
    </location>
</feature>
<evidence type="ECO:0000313" key="10">
    <source>
        <dbReference type="Proteomes" id="UP000019464"/>
    </source>
</evidence>
<evidence type="ECO:0000256" key="5">
    <source>
        <dbReference type="ARBA" id="ARBA00022989"/>
    </source>
</evidence>
<evidence type="ECO:0000256" key="2">
    <source>
        <dbReference type="ARBA" id="ARBA00022475"/>
    </source>
</evidence>
<feature type="transmembrane region" description="Helical" evidence="7">
    <location>
        <begin position="149"/>
        <end position="167"/>
    </location>
</feature>
<dbReference type="InterPro" id="IPR035952">
    <property type="entry name" value="Rhomboid-like_sf"/>
</dbReference>
<feature type="transmembrane region" description="Helical" evidence="7">
    <location>
        <begin position="64"/>
        <end position="86"/>
    </location>
</feature>
<dbReference type="RefSeq" id="WP_051513974.1">
    <property type="nucleotide sequence ID" value="NZ_AONB01000001.1"/>
</dbReference>
<protein>
    <submittedName>
        <fullName evidence="9">Rhomboid protease glpG</fullName>
        <ecNumber evidence="9">3.4.21.105</ecNumber>
    </submittedName>
</protein>
<dbReference type="GO" id="GO:0004252">
    <property type="term" value="F:serine-type endopeptidase activity"/>
    <property type="evidence" value="ECO:0007669"/>
    <property type="project" value="InterPro"/>
</dbReference>
<gene>
    <name evidence="9" type="primary">glpG</name>
    <name evidence="9" type="ORF">D791_00447</name>
</gene>
<dbReference type="InterPro" id="IPR022764">
    <property type="entry name" value="Peptidase_S54_rhomboid_dom"/>
</dbReference>
<dbReference type="SUPFAM" id="SSF144091">
    <property type="entry name" value="Rhomboid-like"/>
    <property type="match status" value="1"/>
</dbReference>
<keyword evidence="9" id="KW-0645">Protease</keyword>
<keyword evidence="9" id="KW-0378">Hydrolase</keyword>
<reference evidence="10" key="1">
    <citation type="submission" date="2012-11" db="EMBL/GenBank/DDBJ databases">
        <authorList>
            <person name="Singh A."/>
            <person name="Pinnaka A.K."/>
            <person name="Vaidya B."/>
        </authorList>
    </citation>
    <scope>NUCLEOTIDE SEQUENCE [LARGE SCALE GENOMIC DNA]</scope>
    <source>
        <strain evidence="10">AK23</strain>
    </source>
</reference>
<feature type="transmembrane region" description="Helical" evidence="7">
    <location>
        <begin position="122"/>
        <end position="140"/>
    </location>
</feature>
<keyword evidence="6 7" id="KW-0472">Membrane</keyword>
<dbReference type="PANTHER" id="PTHR43066:SF26">
    <property type="entry name" value="RHOMBOID PROTEASE GLPG"/>
    <property type="match status" value="1"/>
</dbReference>
<dbReference type="EMBL" id="AONB01000001">
    <property type="protein sequence ID" value="EXJ13094.1"/>
    <property type="molecule type" value="Genomic_DNA"/>
</dbReference>
<dbReference type="Pfam" id="PF01694">
    <property type="entry name" value="Rhomboid"/>
    <property type="match status" value="1"/>
</dbReference>
<dbReference type="STRING" id="1229521.D791_00447"/>
<organism evidence="9 10">
    <name type="scientific">Nitrincola nitratireducens</name>
    <dbReference type="NCBI Taxonomy" id="1229521"/>
    <lineage>
        <taxon>Bacteria</taxon>
        <taxon>Pseudomonadati</taxon>
        <taxon>Pseudomonadota</taxon>
        <taxon>Gammaproteobacteria</taxon>
        <taxon>Oceanospirillales</taxon>
        <taxon>Oceanospirillaceae</taxon>
        <taxon>Nitrincola</taxon>
    </lineage>
</organism>
<dbReference type="Proteomes" id="UP000019464">
    <property type="component" value="Unassembled WGS sequence"/>
</dbReference>
<accession>W9V187</accession>
<evidence type="ECO:0000313" key="9">
    <source>
        <dbReference type="EMBL" id="EXJ13094.1"/>
    </source>
</evidence>
<dbReference type="Gene3D" id="1.20.1540.10">
    <property type="entry name" value="Rhomboid-like"/>
    <property type="match status" value="1"/>
</dbReference>
<name>W9V187_9GAMM</name>